<reference evidence="20 21" key="1">
    <citation type="submission" date="2018-05" db="EMBL/GenBank/DDBJ databases">
        <authorList>
            <person name="Datahose"/>
        </authorList>
    </citation>
    <scope>NUCLEOTIDE SEQUENCE</scope>
</reference>
<evidence type="ECO:0000256" key="10">
    <source>
        <dbReference type="ARBA" id="ARBA00022889"/>
    </source>
</evidence>
<dbReference type="FunFam" id="3.40.50.410:FF:000004">
    <property type="entry name" value="collagen alpha-6(VI) chain"/>
    <property type="match status" value="1"/>
</dbReference>
<keyword evidence="16" id="KW-0325">Glycoprotein</keyword>
<dbReference type="InterPro" id="IPR048285">
    <property type="entry name" value="Integrin_alpha_Ig-like_2"/>
</dbReference>
<evidence type="ECO:0000256" key="6">
    <source>
        <dbReference type="ARBA" id="ARBA00022723"/>
    </source>
</evidence>
<evidence type="ECO:0000259" key="19">
    <source>
        <dbReference type="PROSITE" id="PS50234"/>
    </source>
</evidence>
<proteinExistence type="inferred from homology"/>
<dbReference type="GO" id="GO:0005178">
    <property type="term" value="F:integrin binding"/>
    <property type="evidence" value="ECO:0007669"/>
    <property type="project" value="TreeGrafter"/>
</dbReference>
<evidence type="ECO:0000256" key="8">
    <source>
        <dbReference type="ARBA" id="ARBA00022737"/>
    </source>
</evidence>
<evidence type="ECO:0000256" key="4">
    <source>
        <dbReference type="ARBA" id="ARBA00022525"/>
    </source>
</evidence>
<evidence type="ECO:0000256" key="15">
    <source>
        <dbReference type="ARBA" id="ARBA00023170"/>
    </source>
</evidence>
<keyword evidence="13 18" id="KW-0472">Membrane</keyword>
<evidence type="ECO:0000256" key="17">
    <source>
        <dbReference type="PROSITE-ProRule" id="PRU00803"/>
    </source>
</evidence>
<dbReference type="SUPFAM" id="SSF53300">
    <property type="entry name" value="vWA-like"/>
    <property type="match status" value="1"/>
</dbReference>
<dbReference type="InterPro" id="IPR002035">
    <property type="entry name" value="VWF_A"/>
</dbReference>
<gene>
    <name evidence="20" type="primary">ITGA2</name>
</gene>
<keyword evidence="8" id="KW-0677">Repeat</keyword>
<feature type="repeat" description="FG-GAP" evidence="17">
    <location>
        <begin position="469"/>
        <end position="529"/>
    </location>
</feature>
<comment type="subcellular location">
    <subcellularLocation>
        <location evidence="1 18">Membrane</location>
        <topology evidence="1 18">Single-pass type I membrane protein</topology>
    </subcellularLocation>
    <subcellularLocation>
        <location evidence="2">Secreted</location>
    </subcellularLocation>
</comment>
<dbReference type="InterPro" id="IPR032695">
    <property type="entry name" value="Integrin_dom_sf"/>
</dbReference>
<dbReference type="PRINTS" id="PR01185">
    <property type="entry name" value="INTEGRINA"/>
</dbReference>
<dbReference type="PRINTS" id="PR00453">
    <property type="entry name" value="VWFADOMAIN"/>
</dbReference>
<dbReference type="Gene3D" id="2.60.40.1530">
    <property type="entry name" value="ntegrin, alpha v. Chain A, domain 4"/>
    <property type="match status" value="1"/>
</dbReference>
<feature type="repeat" description="FG-GAP" evidence="17">
    <location>
        <begin position="595"/>
        <end position="656"/>
    </location>
</feature>
<evidence type="ECO:0000256" key="13">
    <source>
        <dbReference type="ARBA" id="ARBA00023136"/>
    </source>
</evidence>
<dbReference type="Gene3D" id="1.20.5.930">
    <property type="entry name" value="Bicelle-embedded integrin alpha(iib) transmembrane segment"/>
    <property type="match status" value="1"/>
</dbReference>
<dbReference type="Pfam" id="PF01839">
    <property type="entry name" value="FG-GAP"/>
    <property type="match status" value="1"/>
</dbReference>
<keyword evidence="21" id="KW-1185">Reference proteome</keyword>
<reference evidence="20" key="3">
    <citation type="submission" date="2025-08" db="UniProtKB">
        <authorList>
            <consortium name="Ensembl"/>
        </authorList>
    </citation>
    <scope>IDENTIFICATION</scope>
</reference>
<dbReference type="GO" id="GO:0046872">
    <property type="term" value="F:metal ion binding"/>
    <property type="evidence" value="ECO:0007669"/>
    <property type="project" value="UniProtKB-KW"/>
</dbReference>
<sequence>MLISSPSLTLSAEVILNSCVIYVFHGSNTMNWIISATLFSSVLKAAICFNIDPVAWKTLSNSAAGFGYQVVQRQSDLLVSAPLEQHSQNERGKIYSCKTSSQNCQNIQFQAPEFAVNMSLGLSMKSDPTAQNTVVCGPTIPKDCRSITMYNGVCFQMESFKRIRPPIPSSIQECRTQADIAFLLDGSGSVDNTDFQTMKKFVKDLIESFLSSDTQFSVSQFSTSPEVHFYFKKLSSSGSVETDINDISQQEGATYTAEAITYVVNNVFTPQRGSRQNVKKVLIVITDGQSHDRTDLGGAAQLAESKNIVRFAIGVGNAFANPDAKRELRTIASSPSNKHVFQVENFDALEVIRQNLQDKIFSIEGSQSSGESLKMEMSQEGFSAVYVPEGIQTSIVGANQWKGGYVQYTTGGQKVKTYEDVSLEPDSYLGYSMAIAKSWHGSLTVVGAPRYKHRGVVFAVNRENLKNQKIEPFSSQYQTGAYFEAEVCTMDINNDDITDLIFISAPMYMEPDREGRVYVCRLTGLIVECNFDDPLILRGHAAVKGRFGSSLAVLPDLNSDGFMDLAVGAPLENNGEGSVYIFNGEGGGISPTYSQRITGSEVQSGLKFFGVSISQSSFDQSGDELPDLAVGSKGRVALLRSRPIVMVRAEVSFSPNKIPTQNVDCSKPLENTAEICLTMSRVSTVGTARARIDYTITLDATRKPPNNRAYISGKQREQSGSVTVDLGIKKCSPVKFLIEACPEDALNQLSNELKFTFDGSASNTNLRPSLAPQAQTTTIHPLGFEINCGTDNKCVDNLKVDFNFTRSSEVKVGIEELLNVTVTVENRGENSYNSRVILTYPAGLSYRKFTGQQGRIECNSLDSEDGLSQGRTDCTIDKPIFKSKTGASLIVSYGIETNSQLERKIFVTANATSGNQEHAPTSELYKKKSIDVKYSIFMTFESSLSYNNFTFGKNDLKKPVQKSVKVTNDIRALNFTVVIRVPVRLGEKDIWVDLSSLQIPDCQKGDDEEPSVRDFVTKIQKDKVVDCSVATCRVFKCNTFLERLQSTTYKISANISSRWIQQIGLQSAKYLLTSTASLEYDKTQYIYFSTGSDNSTPVRKIEAEVEVYPEPDFTKEIVGGCLGGLAFLALLTAGLYKAGFFKSKYKQMINENAADGPSPGTDAGTTLPE</sequence>
<evidence type="ECO:0000256" key="7">
    <source>
        <dbReference type="ARBA" id="ARBA00022729"/>
    </source>
</evidence>
<dbReference type="Gene3D" id="2.60.40.1510">
    <property type="entry name" value="ntegrin, alpha v. Chain A, domain 3"/>
    <property type="match status" value="1"/>
</dbReference>
<dbReference type="InterPro" id="IPR048633">
    <property type="entry name" value="ITGAX-like_Ig_3"/>
</dbReference>
<evidence type="ECO:0000256" key="11">
    <source>
        <dbReference type="ARBA" id="ARBA00022989"/>
    </source>
</evidence>
<keyword evidence="10 18" id="KW-0130">Cell adhesion</keyword>
<keyword evidence="5 18" id="KW-0812">Transmembrane</keyword>
<dbReference type="PANTHER" id="PTHR23220">
    <property type="entry name" value="INTEGRIN ALPHA"/>
    <property type="match status" value="1"/>
</dbReference>
<dbReference type="GeneTree" id="ENSGT00940000154838"/>
<dbReference type="PANTHER" id="PTHR23220:SF118">
    <property type="entry name" value="INTEGRIN ALPHA-X"/>
    <property type="match status" value="1"/>
</dbReference>
<evidence type="ECO:0000256" key="9">
    <source>
        <dbReference type="ARBA" id="ARBA00022837"/>
    </source>
</evidence>
<keyword evidence="11 18" id="KW-1133">Transmembrane helix</keyword>
<dbReference type="SMART" id="SM00191">
    <property type="entry name" value="Int_alpha"/>
    <property type="match status" value="4"/>
</dbReference>
<dbReference type="GO" id="GO:0007229">
    <property type="term" value="P:integrin-mediated signaling pathway"/>
    <property type="evidence" value="ECO:0007669"/>
    <property type="project" value="UniProtKB-KW"/>
</dbReference>
<dbReference type="Pfam" id="PF08441">
    <property type="entry name" value="Integrin_A_Ig_1"/>
    <property type="match status" value="1"/>
</dbReference>
<dbReference type="PROSITE" id="PS50234">
    <property type="entry name" value="VWFA"/>
    <property type="match status" value="1"/>
</dbReference>
<dbReference type="InterPro" id="IPR013649">
    <property type="entry name" value="Integrin_alpha_Ig-like_1"/>
</dbReference>
<evidence type="ECO:0000256" key="5">
    <source>
        <dbReference type="ARBA" id="ARBA00022692"/>
    </source>
</evidence>
<reference evidence="21" key="2">
    <citation type="submission" date="2023-03" db="EMBL/GenBank/DDBJ databases">
        <authorList>
            <consortium name="Wellcome Sanger Institute Data Sharing"/>
        </authorList>
    </citation>
    <scope>NUCLEOTIDE SEQUENCE [LARGE SCALE GENOMIC DNA]</scope>
</reference>
<evidence type="ECO:0000256" key="14">
    <source>
        <dbReference type="ARBA" id="ARBA00023157"/>
    </source>
</evidence>
<keyword evidence="4" id="KW-0964">Secreted</keyword>
<dbReference type="GO" id="GO:0098609">
    <property type="term" value="P:cell-cell adhesion"/>
    <property type="evidence" value="ECO:0007669"/>
    <property type="project" value="TreeGrafter"/>
</dbReference>
<dbReference type="InterPro" id="IPR013517">
    <property type="entry name" value="FG-GAP"/>
</dbReference>
<evidence type="ECO:0000313" key="20">
    <source>
        <dbReference type="Ensembl" id="ENSACLP00000050676.1"/>
    </source>
</evidence>
<dbReference type="InterPro" id="IPR013519">
    <property type="entry name" value="Int_alpha_beta-p"/>
</dbReference>
<feature type="repeat" description="FG-GAP" evidence="17">
    <location>
        <begin position="535"/>
        <end position="591"/>
    </location>
</feature>
<dbReference type="GO" id="GO:0033627">
    <property type="term" value="P:cell adhesion mediated by integrin"/>
    <property type="evidence" value="ECO:0007669"/>
    <property type="project" value="TreeGrafter"/>
</dbReference>
<evidence type="ECO:0000313" key="21">
    <source>
        <dbReference type="Proteomes" id="UP000265100"/>
    </source>
</evidence>
<dbReference type="GO" id="GO:0009897">
    <property type="term" value="C:external side of plasma membrane"/>
    <property type="evidence" value="ECO:0007669"/>
    <property type="project" value="TreeGrafter"/>
</dbReference>
<dbReference type="SMART" id="SM00327">
    <property type="entry name" value="VWA"/>
    <property type="match status" value="1"/>
</dbReference>
<dbReference type="Gene3D" id="2.60.40.1460">
    <property type="entry name" value="Integrin domains. Chain A, domain 2"/>
    <property type="match status" value="1"/>
</dbReference>
<evidence type="ECO:0000256" key="16">
    <source>
        <dbReference type="ARBA" id="ARBA00023180"/>
    </source>
</evidence>
<protein>
    <recommendedName>
        <fullName evidence="19">VWFA domain-containing protein</fullName>
    </recommendedName>
</protein>
<keyword evidence="12 18" id="KW-0401">Integrin</keyword>
<dbReference type="Pfam" id="PF20805">
    <property type="entry name" value="Integrin_A_Ig_2"/>
    <property type="match status" value="1"/>
</dbReference>
<feature type="domain" description="VWFA" evidence="19">
    <location>
        <begin position="179"/>
        <end position="360"/>
    </location>
</feature>
<dbReference type="SUPFAM" id="SSF69179">
    <property type="entry name" value="Integrin domains"/>
    <property type="match status" value="2"/>
</dbReference>
<dbReference type="InterPro" id="IPR000413">
    <property type="entry name" value="Integrin_alpha"/>
</dbReference>
<evidence type="ECO:0000256" key="18">
    <source>
        <dbReference type="RuleBase" id="RU003762"/>
    </source>
</evidence>
<dbReference type="Gene3D" id="3.40.50.410">
    <property type="entry name" value="von Willebrand factor, type A domain"/>
    <property type="match status" value="1"/>
</dbReference>
<dbReference type="Pfam" id="PF00092">
    <property type="entry name" value="VWA"/>
    <property type="match status" value="1"/>
</dbReference>
<dbReference type="GO" id="GO:0008305">
    <property type="term" value="C:integrin complex"/>
    <property type="evidence" value="ECO:0007669"/>
    <property type="project" value="InterPro"/>
</dbReference>
<keyword evidence="7" id="KW-0732">Signal</keyword>
<dbReference type="Ensembl" id="ENSACLT00000043730.1">
    <property type="protein sequence ID" value="ENSACLP00000050676.1"/>
    <property type="gene ID" value="ENSACLG00000034738.1"/>
</dbReference>
<dbReference type="Proteomes" id="UP000265100">
    <property type="component" value="Chromosome 3"/>
</dbReference>
<dbReference type="AlphaFoldDB" id="A0AAX7T949"/>
<keyword evidence="9" id="KW-0106">Calcium</keyword>
<dbReference type="GO" id="GO:0005576">
    <property type="term" value="C:extracellular region"/>
    <property type="evidence" value="ECO:0007669"/>
    <property type="project" value="UniProtKB-SubCell"/>
</dbReference>
<dbReference type="GO" id="GO:0007160">
    <property type="term" value="P:cell-matrix adhesion"/>
    <property type="evidence" value="ECO:0007669"/>
    <property type="project" value="TreeGrafter"/>
</dbReference>
<dbReference type="InterPro" id="IPR036465">
    <property type="entry name" value="vWFA_dom_sf"/>
</dbReference>
<keyword evidence="14" id="KW-1015">Disulfide bond</keyword>
<dbReference type="SUPFAM" id="SSF69318">
    <property type="entry name" value="Integrin alpha N-terminal domain"/>
    <property type="match status" value="1"/>
</dbReference>
<organism evidence="20 21">
    <name type="scientific">Astatotilapia calliptera</name>
    <name type="common">Eastern happy</name>
    <name type="synonym">Chromis callipterus</name>
    <dbReference type="NCBI Taxonomy" id="8154"/>
    <lineage>
        <taxon>Eukaryota</taxon>
        <taxon>Metazoa</taxon>
        <taxon>Chordata</taxon>
        <taxon>Craniata</taxon>
        <taxon>Vertebrata</taxon>
        <taxon>Euteleostomi</taxon>
        <taxon>Actinopterygii</taxon>
        <taxon>Neopterygii</taxon>
        <taxon>Teleostei</taxon>
        <taxon>Neoteleostei</taxon>
        <taxon>Acanthomorphata</taxon>
        <taxon>Ovalentaria</taxon>
        <taxon>Cichlomorphae</taxon>
        <taxon>Cichliformes</taxon>
        <taxon>Cichlidae</taxon>
        <taxon>African cichlids</taxon>
        <taxon>Pseudocrenilabrinae</taxon>
        <taxon>Haplochromini</taxon>
        <taxon>Astatotilapia</taxon>
    </lineage>
</organism>
<dbReference type="PROSITE" id="PS51470">
    <property type="entry name" value="FG_GAP"/>
    <property type="match status" value="3"/>
</dbReference>
<evidence type="ECO:0000256" key="1">
    <source>
        <dbReference type="ARBA" id="ARBA00004479"/>
    </source>
</evidence>
<evidence type="ECO:0000256" key="12">
    <source>
        <dbReference type="ARBA" id="ARBA00023037"/>
    </source>
</evidence>
<keyword evidence="15 18" id="KW-0675">Receptor</keyword>
<keyword evidence="6" id="KW-0479">Metal-binding</keyword>
<name>A0AAX7T949_ASTCA</name>
<evidence type="ECO:0000256" key="2">
    <source>
        <dbReference type="ARBA" id="ARBA00004613"/>
    </source>
</evidence>
<evidence type="ECO:0000256" key="3">
    <source>
        <dbReference type="ARBA" id="ARBA00008054"/>
    </source>
</evidence>
<reference evidence="20" key="4">
    <citation type="submission" date="2025-09" db="UniProtKB">
        <authorList>
            <consortium name="Ensembl"/>
        </authorList>
    </citation>
    <scope>IDENTIFICATION</scope>
</reference>
<dbReference type="Pfam" id="PF21520">
    <property type="entry name" value="ITGAX-like_Ig_3"/>
    <property type="match status" value="1"/>
</dbReference>
<comment type="similarity">
    <text evidence="3 18">Belongs to the integrin alpha chain family.</text>
</comment>
<dbReference type="Gene3D" id="2.130.10.130">
    <property type="entry name" value="Integrin alpha, N-terminal"/>
    <property type="match status" value="1"/>
</dbReference>
<feature type="transmembrane region" description="Helical" evidence="18">
    <location>
        <begin position="1117"/>
        <end position="1136"/>
    </location>
</feature>
<accession>A0AAX7T949</accession>
<dbReference type="InterPro" id="IPR028994">
    <property type="entry name" value="Integrin_alpha_N"/>
</dbReference>